<dbReference type="PANTHER" id="PTHR11886">
    <property type="entry name" value="DYNEIN LIGHT CHAIN"/>
    <property type="match status" value="1"/>
</dbReference>
<evidence type="ECO:0000313" key="2">
    <source>
        <dbReference type="EMBL" id="KFM67534.1"/>
    </source>
</evidence>
<organism evidence="2 3">
    <name type="scientific">Stegodyphus mimosarum</name>
    <name type="common">African social velvet spider</name>
    <dbReference type="NCBI Taxonomy" id="407821"/>
    <lineage>
        <taxon>Eukaryota</taxon>
        <taxon>Metazoa</taxon>
        <taxon>Ecdysozoa</taxon>
        <taxon>Arthropoda</taxon>
        <taxon>Chelicerata</taxon>
        <taxon>Arachnida</taxon>
        <taxon>Araneae</taxon>
        <taxon>Araneomorphae</taxon>
        <taxon>Entelegynae</taxon>
        <taxon>Eresoidea</taxon>
        <taxon>Eresidae</taxon>
        <taxon>Stegodyphus</taxon>
    </lineage>
</organism>
<proteinExistence type="inferred from homology"/>
<keyword evidence="1" id="KW-0505">Motor protein</keyword>
<dbReference type="GO" id="GO:0005874">
    <property type="term" value="C:microtubule"/>
    <property type="evidence" value="ECO:0007669"/>
    <property type="project" value="UniProtKB-KW"/>
</dbReference>
<evidence type="ECO:0000313" key="3">
    <source>
        <dbReference type="Proteomes" id="UP000054359"/>
    </source>
</evidence>
<dbReference type="OMA" id="PKMQIHA"/>
<keyword evidence="1" id="KW-0493">Microtubule</keyword>
<dbReference type="Proteomes" id="UP000054359">
    <property type="component" value="Unassembled WGS sequence"/>
</dbReference>
<reference evidence="2 3" key="1">
    <citation type="submission" date="2013-11" db="EMBL/GenBank/DDBJ databases">
        <title>Genome sequencing of Stegodyphus mimosarum.</title>
        <authorList>
            <person name="Bechsgaard J."/>
        </authorList>
    </citation>
    <scope>NUCLEOTIDE SEQUENCE [LARGE SCALE GENOMIC DNA]</scope>
</reference>
<keyword evidence="2" id="KW-0282">Flagellum</keyword>
<comment type="subcellular location">
    <subcellularLocation>
        <location evidence="1">Cytoplasm</location>
        <location evidence="1">Cytoskeleton</location>
    </subcellularLocation>
</comment>
<dbReference type="AlphaFoldDB" id="A0A087TQZ5"/>
<dbReference type="PANTHER" id="PTHR11886:SF35">
    <property type="entry name" value="DYNEIN LIGHT CHAIN"/>
    <property type="match status" value="1"/>
</dbReference>
<dbReference type="GO" id="GO:0007017">
    <property type="term" value="P:microtubule-based process"/>
    <property type="evidence" value="ECO:0007669"/>
    <property type="project" value="InterPro"/>
</dbReference>
<dbReference type="Pfam" id="PF01221">
    <property type="entry name" value="Dynein_light"/>
    <property type="match status" value="1"/>
</dbReference>
<dbReference type="SUPFAM" id="SSF54648">
    <property type="entry name" value="DLC"/>
    <property type="match status" value="1"/>
</dbReference>
<dbReference type="InterPro" id="IPR001372">
    <property type="entry name" value="Dynein_light_chain_typ-1/2"/>
</dbReference>
<keyword evidence="1" id="KW-0243">Dynein</keyword>
<protein>
    <recommendedName>
        <fullName evidence="1">Dynein light chain</fullName>
    </recommendedName>
</protein>
<dbReference type="OrthoDB" id="10033309at2759"/>
<dbReference type="GO" id="GO:0045505">
    <property type="term" value="F:dynein intermediate chain binding"/>
    <property type="evidence" value="ECO:0007669"/>
    <property type="project" value="TreeGrafter"/>
</dbReference>
<keyword evidence="2" id="KW-0966">Cell projection</keyword>
<keyword evidence="1" id="KW-0963">Cytoplasm</keyword>
<dbReference type="STRING" id="407821.A0A087TQZ5"/>
<accession>A0A087TQZ5</accession>
<sequence length="55" mass="6358">MPLEMQRSAVFSATQALKVYSTEKHIAESIKQDFDQMYHPTWHCIVGRNWGSCVT</sequence>
<feature type="non-terminal residue" evidence="2">
    <location>
        <position position="55"/>
    </location>
</feature>
<comment type="similarity">
    <text evidence="1">Belongs to the dynein light chain family.</text>
</comment>
<dbReference type="SMART" id="SM01375">
    <property type="entry name" value="Dynein_light"/>
    <property type="match status" value="1"/>
</dbReference>
<keyword evidence="2" id="KW-0969">Cilium</keyword>
<keyword evidence="3" id="KW-1185">Reference proteome</keyword>
<keyword evidence="1" id="KW-0206">Cytoskeleton</keyword>
<evidence type="ECO:0000256" key="1">
    <source>
        <dbReference type="RuleBase" id="RU365010"/>
    </source>
</evidence>
<dbReference type="InterPro" id="IPR037177">
    <property type="entry name" value="DLC_sf"/>
</dbReference>
<dbReference type="Gene3D" id="3.30.740.10">
    <property type="entry name" value="Protein Inhibitor Of Neuronal Nitric Oxide Synthase"/>
    <property type="match status" value="1"/>
</dbReference>
<gene>
    <name evidence="2" type="ORF">X975_07410</name>
</gene>
<dbReference type="EMBL" id="KK116363">
    <property type="protein sequence ID" value="KFM67534.1"/>
    <property type="molecule type" value="Genomic_DNA"/>
</dbReference>
<dbReference type="GO" id="GO:0005868">
    <property type="term" value="C:cytoplasmic dynein complex"/>
    <property type="evidence" value="ECO:0007669"/>
    <property type="project" value="TreeGrafter"/>
</dbReference>
<name>A0A087TQZ5_STEMI</name>